<evidence type="ECO:0000256" key="1">
    <source>
        <dbReference type="SAM" id="MobiDB-lite"/>
    </source>
</evidence>
<evidence type="ECO:0000259" key="3">
    <source>
        <dbReference type="Pfam" id="PF03372"/>
    </source>
</evidence>
<evidence type="ECO:0000313" key="4">
    <source>
        <dbReference type="EMBL" id="TWT62463.1"/>
    </source>
</evidence>
<comment type="caution">
    <text evidence="4">The sequence shown here is derived from an EMBL/GenBank/DDBJ whole genome shotgun (WGS) entry which is preliminary data.</text>
</comment>
<dbReference type="AlphaFoldDB" id="A0A5C5XJF5"/>
<dbReference type="GO" id="GO:0003824">
    <property type="term" value="F:catalytic activity"/>
    <property type="evidence" value="ECO:0007669"/>
    <property type="project" value="InterPro"/>
</dbReference>
<dbReference type="SUPFAM" id="SSF56219">
    <property type="entry name" value="DNase I-like"/>
    <property type="match status" value="1"/>
</dbReference>
<feature type="transmembrane region" description="Helical" evidence="2">
    <location>
        <begin position="12"/>
        <end position="33"/>
    </location>
</feature>
<dbReference type="RefSeq" id="WP_146504314.1">
    <property type="nucleotide sequence ID" value="NZ_SJPG01000001.1"/>
</dbReference>
<dbReference type="Proteomes" id="UP000316095">
    <property type="component" value="Unassembled WGS sequence"/>
</dbReference>
<keyword evidence="2" id="KW-0812">Transmembrane</keyword>
<dbReference type="OrthoDB" id="9796594at2"/>
<organism evidence="4 5">
    <name type="scientific">Rubinisphaera italica</name>
    <dbReference type="NCBI Taxonomy" id="2527969"/>
    <lineage>
        <taxon>Bacteria</taxon>
        <taxon>Pseudomonadati</taxon>
        <taxon>Planctomycetota</taxon>
        <taxon>Planctomycetia</taxon>
        <taxon>Planctomycetales</taxon>
        <taxon>Planctomycetaceae</taxon>
        <taxon>Rubinisphaera</taxon>
    </lineage>
</organism>
<dbReference type="Gene3D" id="3.60.10.10">
    <property type="entry name" value="Endonuclease/exonuclease/phosphatase"/>
    <property type="match status" value="1"/>
</dbReference>
<gene>
    <name evidence="4" type="ORF">Pan54_32050</name>
</gene>
<keyword evidence="5" id="KW-1185">Reference proteome</keyword>
<accession>A0A5C5XJF5</accession>
<keyword evidence="2" id="KW-0472">Membrane</keyword>
<evidence type="ECO:0000313" key="5">
    <source>
        <dbReference type="Proteomes" id="UP000316095"/>
    </source>
</evidence>
<proteinExistence type="predicted"/>
<feature type="transmembrane region" description="Helical" evidence="2">
    <location>
        <begin position="39"/>
        <end position="57"/>
    </location>
</feature>
<feature type="region of interest" description="Disordered" evidence="1">
    <location>
        <begin position="269"/>
        <end position="309"/>
    </location>
</feature>
<feature type="domain" description="Endonuclease/exonuclease/phosphatase" evidence="3">
    <location>
        <begin position="119"/>
        <end position="257"/>
    </location>
</feature>
<dbReference type="Pfam" id="PF03372">
    <property type="entry name" value="Exo_endo_phos"/>
    <property type="match status" value="1"/>
</dbReference>
<name>A0A5C5XJF5_9PLAN</name>
<keyword evidence="2" id="KW-1133">Transmembrane helix</keyword>
<feature type="transmembrane region" description="Helical" evidence="2">
    <location>
        <begin position="69"/>
        <end position="92"/>
    </location>
</feature>
<protein>
    <recommendedName>
        <fullName evidence="3">Endonuclease/exonuclease/phosphatase domain-containing protein</fullName>
    </recommendedName>
</protein>
<dbReference type="EMBL" id="SJPG01000001">
    <property type="protein sequence ID" value="TWT62463.1"/>
    <property type="molecule type" value="Genomic_DNA"/>
</dbReference>
<dbReference type="InterPro" id="IPR036691">
    <property type="entry name" value="Endo/exonu/phosph_ase_sf"/>
</dbReference>
<dbReference type="InterPro" id="IPR005135">
    <property type="entry name" value="Endo/exonuclease/phosphatase"/>
</dbReference>
<evidence type="ECO:0000256" key="2">
    <source>
        <dbReference type="SAM" id="Phobius"/>
    </source>
</evidence>
<feature type="compositionally biased region" description="Basic and acidic residues" evidence="1">
    <location>
        <begin position="279"/>
        <end position="288"/>
    </location>
</feature>
<reference evidence="4 5" key="1">
    <citation type="submission" date="2019-02" db="EMBL/GenBank/DDBJ databases">
        <title>Deep-cultivation of Planctomycetes and their phenomic and genomic characterization uncovers novel biology.</title>
        <authorList>
            <person name="Wiegand S."/>
            <person name="Jogler M."/>
            <person name="Boedeker C."/>
            <person name="Pinto D."/>
            <person name="Vollmers J."/>
            <person name="Rivas-Marin E."/>
            <person name="Kohn T."/>
            <person name="Peeters S.H."/>
            <person name="Heuer A."/>
            <person name="Rast P."/>
            <person name="Oberbeckmann S."/>
            <person name="Bunk B."/>
            <person name="Jeske O."/>
            <person name="Meyerdierks A."/>
            <person name="Storesund J.E."/>
            <person name="Kallscheuer N."/>
            <person name="Luecker S."/>
            <person name="Lage O.M."/>
            <person name="Pohl T."/>
            <person name="Merkel B.J."/>
            <person name="Hornburger P."/>
            <person name="Mueller R.-W."/>
            <person name="Bruemmer F."/>
            <person name="Labrenz M."/>
            <person name="Spormann A.M."/>
            <person name="Op Den Camp H."/>
            <person name="Overmann J."/>
            <person name="Amann R."/>
            <person name="Jetten M.S.M."/>
            <person name="Mascher T."/>
            <person name="Medema M.H."/>
            <person name="Devos D.P."/>
            <person name="Kaster A.-K."/>
            <person name="Ovreas L."/>
            <person name="Rohde M."/>
            <person name="Galperin M.Y."/>
            <person name="Jogler C."/>
        </authorList>
    </citation>
    <scope>NUCLEOTIDE SEQUENCE [LARGE SCALE GENOMIC DNA]</scope>
    <source>
        <strain evidence="4 5">Pan54</strain>
    </source>
</reference>
<sequence length="309" mass="34976">MAITISIWALRIAALGIIFLSALPFLPVGAWWVRICDFPRVQLLALLMLVLLITCILRCYSKWQTIDTALFVLIGITGLWQISFILPYTMIWSEEVPGITEIPEGNPSFRIVIANLEIGNEEKTAVVEKLNEFDPDILLTIETDQPWMDELTNLDRELKLHSHVVRDAELMLIAKTVSENQQDSWIVTGDFNDVAWSHTTRLFKRVSGLKDPRIGRRMLNTFHSEYPLLRYPLDHVFVSNGFHLESLDRAKMPGSDHFAVIADLVYIAEKGTEPEPEGNDQKDSKEMIEEGIDDAQEKSVAAPEAGTSE</sequence>